<gene>
    <name evidence="4" type="ORF">AQJ66_25430</name>
</gene>
<keyword evidence="5" id="KW-1185">Reference proteome</keyword>
<sequence>MSVSPADDGLWCRRFHPAPEAAHRLVCFPHAGGSASYYHPVSAALSPRVDVVAVQYPGRQDRRNEPLIDDVGTLADQVHHALRGWDDRPLTFFGHSMGALVGFEVARRFEREGRGPVRLFASGRRAPSRHRDDNVHRRTDDGIIAEVRAMSGTDDRLLGDDELIRMILPALRGDYRAVETYRCEPGATVDCPVTALVGDSDPKTTVDEARDWQQHTTAEFDLHVLPGGHFYLNSRAAEVLKLLGEHFAARPAQRL</sequence>
<reference evidence="4 5" key="1">
    <citation type="submission" date="2015-10" db="EMBL/GenBank/DDBJ databases">
        <title>Draft genome sequence of Streptomyces bungoensis DSM 41781, type strain for the species Streptomyces bungoensis.</title>
        <authorList>
            <person name="Ruckert C."/>
            <person name="Winkler A."/>
            <person name="Kalinowski J."/>
            <person name="Kampfer P."/>
            <person name="Glaeser S."/>
        </authorList>
    </citation>
    <scope>NUCLEOTIDE SEQUENCE [LARGE SCALE GENOMIC DNA]</scope>
    <source>
        <strain evidence="4 5">DSM 41781</strain>
    </source>
</reference>
<name>A0A101SVL3_9ACTN</name>
<dbReference type="InterPro" id="IPR012223">
    <property type="entry name" value="TEII"/>
</dbReference>
<dbReference type="RefSeq" id="WP_061926628.1">
    <property type="nucleotide sequence ID" value="NZ_JBEYBH010000033.1"/>
</dbReference>
<feature type="domain" description="Thioesterase TesA-like" evidence="3">
    <location>
        <begin position="26"/>
        <end position="243"/>
    </location>
</feature>
<organism evidence="4 5">
    <name type="scientific">Streptomyces bungoensis</name>
    <dbReference type="NCBI Taxonomy" id="285568"/>
    <lineage>
        <taxon>Bacteria</taxon>
        <taxon>Bacillati</taxon>
        <taxon>Actinomycetota</taxon>
        <taxon>Actinomycetes</taxon>
        <taxon>Kitasatosporales</taxon>
        <taxon>Streptomycetaceae</taxon>
        <taxon>Streptomyces</taxon>
    </lineage>
</organism>
<evidence type="ECO:0000313" key="5">
    <source>
        <dbReference type="Proteomes" id="UP000053024"/>
    </source>
</evidence>
<dbReference type="STRING" id="285568.AQJ66_25430"/>
<dbReference type="Proteomes" id="UP000053024">
    <property type="component" value="Unassembled WGS sequence"/>
</dbReference>
<dbReference type="OrthoDB" id="8480037at2"/>
<proteinExistence type="inferred from homology"/>
<dbReference type="AlphaFoldDB" id="A0A101SVL3"/>
<comment type="caution">
    <text evidence="4">The sequence shown here is derived from an EMBL/GenBank/DDBJ whole genome shotgun (WGS) entry which is preliminary data.</text>
</comment>
<dbReference type="GO" id="GO:0008610">
    <property type="term" value="P:lipid biosynthetic process"/>
    <property type="evidence" value="ECO:0007669"/>
    <property type="project" value="TreeGrafter"/>
</dbReference>
<dbReference type="PANTHER" id="PTHR11487:SF0">
    <property type="entry name" value="S-ACYL FATTY ACID SYNTHASE THIOESTERASE, MEDIUM CHAIN"/>
    <property type="match status" value="1"/>
</dbReference>
<dbReference type="PANTHER" id="PTHR11487">
    <property type="entry name" value="THIOESTERASE"/>
    <property type="match status" value="1"/>
</dbReference>
<dbReference type="Pfam" id="PF00975">
    <property type="entry name" value="Thioesterase"/>
    <property type="match status" value="1"/>
</dbReference>
<evidence type="ECO:0000256" key="2">
    <source>
        <dbReference type="ARBA" id="ARBA00022801"/>
    </source>
</evidence>
<dbReference type="Gene3D" id="3.40.50.1820">
    <property type="entry name" value="alpha/beta hydrolase"/>
    <property type="match status" value="1"/>
</dbReference>
<evidence type="ECO:0000313" key="4">
    <source>
        <dbReference type="EMBL" id="KUN81012.1"/>
    </source>
</evidence>
<dbReference type="SUPFAM" id="SSF53474">
    <property type="entry name" value="alpha/beta-Hydrolases"/>
    <property type="match status" value="1"/>
</dbReference>
<dbReference type="GO" id="GO:0016787">
    <property type="term" value="F:hydrolase activity"/>
    <property type="evidence" value="ECO:0007669"/>
    <property type="project" value="UniProtKB-KW"/>
</dbReference>
<dbReference type="InterPro" id="IPR029058">
    <property type="entry name" value="AB_hydrolase_fold"/>
</dbReference>
<dbReference type="InterPro" id="IPR001031">
    <property type="entry name" value="Thioesterase"/>
</dbReference>
<protein>
    <submittedName>
        <fullName evidence="4">Oleoyl-ACP hydrolase</fullName>
    </submittedName>
</protein>
<evidence type="ECO:0000256" key="1">
    <source>
        <dbReference type="ARBA" id="ARBA00007169"/>
    </source>
</evidence>
<dbReference type="EMBL" id="LMWX01000045">
    <property type="protein sequence ID" value="KUN81012.1"/>
    <property type="molecule type" value="Genomic_DNA"/>
</dbReference>
<dbReference type="SMART" id="SM00824">
    <property type="entry name" value="PKS_TE"/>
    <property type="match status" value="1"/>
</dbReference>
<keyword evidence="2 4" id="KW-0378">Hydrolase</keyword>
<dbReference type="InterPro" id="IPR020802">
    <property type="entry name" value="TesA-like"/>
</dbReference>
<comment type="similarity">
    <text evidence="1">Belongs to the thioesterase family.</text>
</comment>
<evidence type="ECO:0000259" key="3">
    <source>
        <dbReference type="SMART" id="SM00824"/>
    </source>
</evidence>
<accession>A0A101SVL3</accession>